<name>A0A372ZVH3_9ACTN</name>
<accession>A0A372ZVH3</accession>
<protein>
    <submittedName>
        <fullName evidence="1">Tetratricopeptide repeat protein</fullName>
    </submittedName>
</protein>
<reference evidence="1 2" key="1">
    <citation type="submission" date="2018-08" db="EMBL/GenBank/DDBJ databases">
        <title>Diversity &amp; Physiological Properties of Lignin-Decomposing Actinobacteria from Soil.</title>
        <authorList>
            <person name="Roh S.G."/>
            <person name="Kim S.B."/>
        </authorList>
    </citation>
    <scope>NUCLEOTIDE SEQUENCE [LARGE SCALE GENOMIC DNA]</scope>
    <source>
        <strain evidence="1 2">MMS17-GH009</strain>
    </source>
</reference>
<gene>
    <name evidence="1" type="ORF">DR950_20785</name>
</gene>
<dbReference type="Gene3D" id="1.25.40.10">
    <property type="entry name" value="Tetratricopeptide repeat domain"/>
    <property type="match status" value="1"/>
</dbReference>
<dbReference type="RefSeq" id="WP_117488042.1">
    <property type="nucleotide sequence ID" value="NZ_QVIG01000001.1"/>
</dbReference>
<organism evidence="1 2">
    <name type="scientific">Kitasatospora xanthocidica</name>
    <dbReference type="NCBI Taxonomy" id="83382"/>
    <lineage>
        <taxon>Bacteria</taxon>
        <taxon>Bacillati</taxon>
        <taxon>Actinomycetota</taxon>
        <taxon>Actinomycetes</taxon>
        <taxon>Kitasatosporales</taxon>
        <taxon>Streptomycetaceae</taxon>
        <taxon>Kitasatospora</taxon>
    </lineage>
</organism>
<evidence type="ECO:0000313" key="2">
    <source>
        <dbReference type="Proteomes" id="UP000263377"/>
    </source>
</evidence>
<dbReference type="InterPro" id="IPR011990">
    <property type="entry name" value="TPR-like_helical_dom_sf"/>
</dbReference>
<dbReference type="SUPFAM" id="SSF48452">
    <property type="entry name" value="TPR-like"/>
    <property type="match status" value="1"/>
</dbReference>
<evidence type="ECO:0000313" key="1">
    <source>
        <dbReference type="EMBL" id="RGD59893.1"/>
    </source>
</evidence>
<comment type="caution">
    <text evidence="1">The sequence shown here is derived from an EMBL/GenBank/DDBJ whole genome shotgun (WGS) entry which is preliminary data.</text>
</comment>
<dbReference type="Proteomes" id="UP000263377">
    <property type="component" value="Unassembled WGS sequence"/>
</dbReference>
<dbReference type="AlphaFoldDB" id="A0A372ZVH3"/>
<keyword evidence="2" id="KW-1185">Reference proteome</keyword>
<dbReference type="EMBL" id="QVIG01000001">
    <property type="protein sequence ID" value="RGD59893.1"/>
    <property type="molecule type" value="Genomic_DNA"/>
</dbReference>
<sequence length="441" mass="47781">MAEAAWGNGDLARAVNRTGTETGQRLKYDASAVSHWLSGTSPTAKALPVVLETLARRLKRPITAVEAGFRGTPTPVEQPTDTVSGLIDLGSLDMDPSRRGILTAGLYSVALTIPGWPDVVGRFERLRTDPHLRIGMAEVQAVAAMTERISDLDDQFGGRMTRPMAASFLVNTIVPYLRADAGEDVRKAMLSAAADHCYLTGYMAVDERHDSLAQRYYSKALELAGHAGDHLTYCTTLRGMSVQAVNLGHGSSALRLADAASAASPEAGPRMRAFLAGQQAHALAQTGDRIGALLHLRTAEVAMDQAESKAKVVGRYDPAALAYHVAQVNYELGDRDGAIRALQHSEKLRPPVYRGSRVRALSMLAEWQLGAGRLEEAVQNWHLALDDYPTIQSGRADDRFRSMLSATRPHRRNPHVRGLLERARPMAGGRGPARTARETKA</sequence>
<proteinExistence type="predicted"/>